<dbReference type="PANTHER" id="PTHR34478:SF1">
    <property type="entry name" value="PROTEIN LEMA"/>
    <property type="match status" value="1"/>
</dbReference>
<dbReference type="InterPro" id="IPR007156">
    <property type="entry name" value="MamQ_LemA"/>
</dbReference>
<evidence type="ECO:0000256" key="1">
    <source>
        <dbReference type="ARBA" id="ARBA00004167"/>
    </source>
</evidence>
<evidence type="ECO:0000256" key="4">
    <source>
        <dbReference type="ARBA" id="ARBA00022989"/>
    </source>
</evidence>
<dbReference type="SUPFAM" id="SSF140478">
    <property type="entry name" value="LemA-like"/>
    <property type="match status" value="1"/>
</dbReference>
<evidence type="ECO:0000256" key="3">
    <source>
        <dbReference type="ARBA" id="ARBA00022692"/>
    </source>
</evidence>
<dbReference type="PANTHER" id="PTHR34478">
    <property type="entry name" value="PROTEIN LEMA"/>
    <property type="match status" value="1"/>
</dbReference>
<evidence type="ECO:0000256" key="2">
    <source>
        <dbReference type="ARBA" id="ARBA00008854"/>
    </source>
</evidence>
<keyword evidence="5" id="KW-0472">Membrane</keyword>
<comment type="caution">
    <text evidence="6">The sequence shown here is derived from an EMBL/GenBank/DDBJ whole genome shotgun (WGS) entry which is preliminary data.</text>
</comment>
<reference evidence="6 7" key="1">
    <citation type="submission" date="2019-08" db="EMBL/GenBank/DDBJ databases">
        <authorList>
            <person name="Khan S.A."/>
            <person name="Jeon C.O."/>
            <person name="Jeong S.E."/>
        </authorList>
    </citation>
    <scope>NUCLEOTIDE SEQUENCE [LARGE SCALE GENOMIC DNA]</scope>
    <source>
        <strain evidence="7">IMCC1728</strain>
    </source>
</reference>
<keyword evidence="4" id="KW-1133">Transmembrane helix</keyword>
<protein>
    <submittedName>
        <fullName evidence="6">LemA family protein</fullName>
    </submittedName>
</protein>
<dbReference type="GO" id="GO:0016020">
    <property type="term" value="C:membrane"/>
    <property type="evidence" value="ECO:0007669"/>
    <property type="project" value="UniProtKB-SubCell"/>
</dbReference>
<evidence type="ECO:0000313" key="6">
    <source>
        <dbReference type="EMBL" id="TXC67036.1"/>
    </source>
</evidence>
<gene>
    <name evidence="6" type="ORF">FSC37_18620</name>
</gene>
<dbReference type="EMBL" id="VOPW01000001">
    <property type="protein sequence ID" value="TXC67036.1"/>
    <property type="molecule type" value="Genomic_DNA"/>
</dbReference>
<evidence type="ECO:0000256" key="5">
    <source>
        <dbReference type="ARBA" id="ARBA00023136"/>
    </source>
</evidence>
<dbReference type="Gene3D" id="1.20.1440.20">
    <property type="entry name" value="LemA-like domain"/>
    <property type="match status" value="1"/>
</dbReference>
<evidence type="ECO:0000313" key="7">
    <source>
        <dbReference type="Proteomes" id="UP000321832"/>
    </source>
</evidence>
<name>A0A5C6U5B7_9BURK</name>
<dbReference type="AlphaFoldDB" id="A0A5C6U5B7"/>
<accession>A0A5C6U5B7</accession>
<keyword evidence="7" id="KW-1185">Reference proteome</keyword>
<proteinExistence type="inferred from homology"/>
<comment type="subcellular location">
    <subcellularLocation>
        <location evidence="1">Membrane</location>
        <topology evidence="1">Single-pass membrane protein</topology>
    </subcellularLocation>
</comment>
<keyword evidence="3" id="KW-0812">Transmembrane</keyword>
<dbReference type="Proteomes" id="UP000321832">
    <property type="component" value="Unassembled WGS sequence"/>
</dbReference>
<comment type="similarity">
    <text evidence="2">Belongs to the LemA family.</text>
</comment>
<dbReference type="InterPro" id="IPR023353">
    <property type="entry name" value="LemA-like_dom_sf"/>
</dbReference>
<organism evidence="6 7">
    <name type="scientific">Piscinibacter aquaticus</name>
    <dbReference type="NCBI Taxonomy" id="392597"/>
    <lineage>
        <taxon>Bacteria</taxon>
        <taxon>Pseudomonadati</taxon>
        <taxon>Pseudomonadota</taxon>
        <taxon>Betaproteobacteria</taxon>
        <taxon>Burkholderiales</taxon>
        <taxon>Sphaerotilaceae</taxon>
        <taxon>Piscinibacter</taxon>
    </lineage>
</organism>
<sequence>MDTTTLLSITAAAVWVFWSVGAYNRLVGLRNELLRCFAPVDEQLRARQALLQRWAEGLDDADEAALQSFRAACQQVEGAGAHARANPSRAGAMTSLRLADEILMQARAKLPAAADESLAAAVAEADTTLAFARRQFNEAAQAYNRAVSQFPTWVLSGLFGFRKAGTL</sequence>
<dbReference type="Pfam" id="PF04011">
    <property type="entry name" value="LemA"/>
    <property type="match status" value="1"/>
</dbReference>